<dbReference type="GO" id="GO:0000462">
    <property type="term" value="P:maturation of SSU-rRNA from tricistronic rRNA transcript (SSU-rRNA, 5.8S rRNA, LSU-rRNA)"/>
    <property type="evidence" value="ECO:0007669"/>
    <property type="project" value="TreeGrafter"/>
</dbReference>
<name>M2X9W5_GALSU</name>
<keyword evidence="3 6" id="KW-0690">Ribosome biogenesis</keyword>
<accession>M2X9W5</accession>
<comment type="function">
    <text evidence="6">Component of the 90S pre-ribosome involved in the maturation of rRNAs. Required for early cleavages of the pre-RNAs in the 40S ribosomal subunit maturation pathway.</text>
</comment>
<sequence>MSPSLTHIRDFWNAQLNFCCCCFKRLAINTIPILSIIHCLLVLWKILCPSMAMANLPLGVQLQRLQQHNETSKAQGSTSWKKKSAKNRPVEAPTKRPIGGFEKASYSQRKKGFDPRFESLCGKYERHHFNKSYGFLSDWIDEEQKQLESRLESTKDPMELNSLKIELSRLKKLRNRVLKETNNRRKESKLRQSSGKRIFISQRKANEESMKDKYEALKKSGKLKEYIEKRRKKQASKDRRLLPTRRKTNMT</sequence>
<evidence type="ECO:0000256" key="1">
    <source>
        <dbReference type="ARBA" id="ARBA00004604"/>
    </source>
</evidence>
<evidence type="ECO:0000256" key="4">
    <source>
        <dbReference type="ARBA" id="ARBA00022552"/>
    </source>
</evidence>
<reference evidence="10" key="1">
    <citation type="journal article" date="2013" name="Science">
        <title>Gene transfer from bacteria and archaea facilitated evolution of an extremophilic eukaryote.</title>
        <authorList>
            <person name="Schonknecht G."/>
            <person name="Chen W.H."/>
            <person name="Ternes C.M."/>
            <person name="Barbier G.G."/>
            <person name="Shrestha R.P."/>
            <person name="Stanke M."/>
            <person name="Brautigam A."/>
            <person name="Baker B.J."/>
            <person name="Banfield J.F."/>
            <person name="Garavito R.M."/>
            <person name="Carr K."/>
            <person name="Wilkerson C."/>
            <person name="Rensing S.A."/>
            <person name="Gagneul D."/>
            <person name="Dickenson N.E."/>
            <person name="Oesterhelt C."/>
            <person name="Lercher M.J."/>
            <person name="Weber A.P."/>
        </authorList>
    </citation>
    <scope>NUCLEOTIDE SEQUENCE [LARGE SCALE GENOMIC DNA]</scope>
    <source>
        <strain evidence="10">074W</strain>
    </source>
</reference>
<evidence type="ECO:0000256" key="7">
    <source>
        <dbReference type="SAM" id="MobiDB-lite"/>
    </source>
</evidence>
<feature type="region of interest" description="Disordered" evidence="7">
    <location>
        <begin position="225"/>
        <end position="251"/>
    </location>
</feature>
<keyword evidence="10" id="KW-1185">Reference proteome</keyword>
<dbReference type="GO" id="GO:0005730">
    <property type="term" value="C:nucleolus"/>
    <property type="evidence" value="ECO:0007669"/>
    <property type="project" value="UniProtKB-SubCell"/>
</dbReference>
<protein>
    <recommendedName>
        <fullName evidence="6">rRNA biogenesis protein RRP36</fullName>
    </recommendedName>
</protein>
<dbReference type="RefSeq" id="XP_005703187.1">
    <property type="nucleotide sequence ID" value="XM_005703130.1"/>
</dbReference>
<dbReference type="GeneID" id="17085628"/>
<proteinExistence type="inferred from homology"/>
<evidence type="ECO:0000313" key="9">
    <source>
        <dbReference type="EMBL" id="EME26667.1"/>
    </source>
</evidence>
<comment type="similarity">
    <text evidence="2 6">Belongs to the RRP36 family.</text>
</comment>
<feature type="compositionally biased region" description="Polar residues" evidence="7">
    <location>
        <begin position="70"/>
        <end position="79"/>
    </location>
</feature>
<dbReference type="GO" id="GO:0030686">
    <property type="term" value="C:90S preribosome"/>
    <property type="evidence" value="ECO:0007669"/>
    <property type="project" value="TreeGrafter"/>
</dbReference>
<dbReference type="OrthoDB" id="448446at2759"/>
<evidence type="ECO:0000256" key="8">
    <source>
        <dbReference type="SAM" id="Phobius"/>
    </source>
</evidence>
<dbReference type="EMBL" id="KB454544">
    <property type="protein sequence ID" value="EME26667.1"/>
    <property type="molecule type" value="Genomic_DNA"/>
</dbReference>
<dbReference type="PANTHER" id="PTHR21738:SF0">
    <property type="entry name" value="RIBOSOMAL RNA PROCESSING PROTEIN 36 HOMOLOG"/>
    <property type="match status" value="1"/>
</dbReference>
<keyword evidence="4 6" id="KW-0698">rRNA processing</keyword>
<feature type="region of interest" description="Disordered" evidence="7">
    <location>
        <begin position="70"/>
        <end position="99"/>
    </location>
</feature>
<feature type="compositionally biased region" description="Basic residues" evidence="7">
    <location>
        <begin position="242"/>
        <end position="251"/>
    </location>
</feature>
<feature type="transmembrane region" description="Helical" evidence="8">
    <location>
        <begin position="26"/>
        <end position="47"/>
    </location>
</feature>
<dbReference type="Pfam" id="PF06102">
    <property type="entry name" value="RRP36"/>
    <property type="match status" value="1"/>
</dbReference>
<dbReference type="AlphaFoldDB" id="M2X9W5"/>
<dbReference type="Proteomes" id="UP000030680">
    <property type="component" value="Unassembled WGS sequence"/>
</dbReference>
<dbReference type="PANTHER" id="PTHR21738">
    <property type="entry name" value="RIBOSOMAL RNA PROCESSING PROTEIN 36 HOMOLOG"/>
    <property type="match status" value="1"/>
</dbReference>
<evidence type="ECO:0000256" key="3">
    <source>
        <dbReference type="ARBA" id="ARBA00022517"/>
    </source>
</evidence>
<comment type="subunit">
    <text evidence="6">Associates with 90S and pre-40S pre-ribosomal particles.</text>
</comment>
<keyword evidence="6" id="KW-0687">Ribonucleoprotein</keyword>
<dbReference type="eggNOG" id="KOG3190">
    <property type="taxonomic scope" value="Eukaryota"/>
</dbReference>
<dbReference type="InterPro" id="IPR009292">
    <property type="entry name" value="RRP36"/>
</dbReference>
<dbReference type="KEGG" id="gsl:Gasu_56760"/>
<evidence type="ECO:0000256" key="2">
    <source>
        <dbReference type="ARBA" id="ARBA00009418"/>
    </source>
</evidence>
<evidence type="ECO:0000313" key="10">
    <source>
        <dbReference type="Proteomes" id="UP000030680"/>
    </source>
</evidence>
<evidence type="ECO:0000256" key="5">
    <source>
        <dbReference type="ARBA" id="ARBA00023242"/>
    </source>
</evidence>
<dbReference type="STRING" id="130081.M2X9W5"/>
<evidence type="ECO:0000256" key="6">
    <source>
        <dbReference type="RuleBase" id="RU368027"/>
    </source>
</evidence>
<gene>
    <name evidence="9" type="ORF">Gasu_56760</name>
</gene>
<keyword evidence="8" id="KW-0812">Transmembrane</keyword>
<keyword evidence="8" id="KW-1133">Transmembrane helix</keyword>
<keyword evidence="5 6" id="KW-0539">Nucleus</keyword>
<dbReference type="OMA" id="CRNVEQK"/>
<comment type="subcellular location">
    <subcellularLocation>
        <location evidence="1 6">Nucleus</location>
        <location evidence="1 6">Nucleolus</location>
    </subcellularLocation>
</comment>
<keyword evidence="8" id="KW-0472">Membrane</keyword>
<dbReference type="Gramene" id="EME26667">
    <property type="protein sequence ID" value="EME26667"/>
    <property type="gene ID" value="Gasu_56760"/>
</dbReference>
<organism evidence="9 10">
    <name type="scientific">Galdieria sulphuraria</name>
    <name type="common">Red alga</name>
    <dbReference type="NCBI Taxonomy" id="130081"/>
    <lineage>
        <taxon>Eukaryota</taxon>
        <taxon>Rhodophyta</taxon>
        <taxon>Bangiophyceae</taxon>
        <taxon>Galdieriales</taxon>
        <taxon>Galdieriaceae</taxon>
        <taxon>Galdieria</taxon>
    </lineage>
</organism>